<evidence type="ECO:0000313" key="3">
    <source>
        <dbReference type="Proteomes" id="UP001330812"/>
    </source>
</evidence>
<evidence type="ECO:0000259" key="1">
    <source>
        <dbReference type="Pfam" id="PF01425"/>
    </source>
</evidence>
<reference evidence="2 3" key="1">
    <citation type="journal article" date="2015" name="Int. J. Syst. Evol. Microbiol.">
        <title>Amycolatopsis rhabdoformis sp. nov., an actinomycete isolated from a tropical forest soil.</title>
        <authorList>
            <person name="Souza W.R."/>
            <person name="Silva R.E."/>
            <person name="Goodfellow M."/>
            <person name="Busarakam K."/>
            <person name="Figueiro F.S."/>
            <person name="Ferreira D."/>
            <person name="Rodrigues-Filho E."/>
            <person name="Moraes L.A.B."/>
            <person name="Zucchi T.D."/>
        </authorList>
    </citation>
    <scope>NUCLEOTIDE SEQUENCE [LARGE SCALE GENOMIC DNA]</scope>
    <source>
        <strain evidence="2 3">NCIMB 14900</strain>
    </source>
</reference>
<dbReference type="InterPro" id="IPR036928">
    <property type="entry name" value="AS_sf"/>
</dbReference>
<feature type="domain" description="Amidase" evidence="1">
    <location>
        <begin position="24"/>
        <end position="469"/>
    </location>
</feature>
<evidence type="ECO:0000313" key="2">
    <source>
        <dbReference type="EMBL" id="WSE33730.1"/>
    </source>
</evidence>
<dbReference type="PIRSF" id="PIRSF001221">
    <property type="entry name" value="Amidase_fungi"/>
    <property type="match status" value="1"/>
</dbReference>
<keyword evidence="3" id="KW-1185">Reference proteome</keyword>
<dbReference type="RefSeq" id="WP_326836529.1">
    <property type="nucleotide sequence ID" value="NZ_CP142149.1"/>
</dbReference>
<organism evidence="2 3">
    <name type="scientific">Amycolatopsis rhabdoformis</name>
    <dbReference type="NCBI Taxonomy" id="1448059"/>
    <lineage>
        <taxon>Bacteria</taxon>
        <taxon>Bacillati</taxon>
        <taxon>Actinomycetota</taxon>
        <taxon>Actinomycetes</taxon>
        <taxon>Pseudonocardiales</taxon>
        <taxon>Pseudonocardiaceae</taxon>
        <taxon>Amycolatopsis</taxon>
    </lineage>
</organism>
<dbReference type="EC" id="3.5.1.4" evidence="2"/>
<dbReference type="PROSITE" id="PS00571">
    <property type="entry name" value="AMIDASES"/>
    <property type="match status" value="1"/>
</dbReference>
<protein>
    <submittedName>
        <fullName evidence="2">Amidase</fullName>
        <ecNumber evidence="2">3.5.1.4</ecNumber>
    </submittedName>
</protein>
<dbReference type="InterPro" id="IPR023631">
    <property type="entry name" value="Amidase_dom"/>
</dbReference>
<gene>
    <name evidence="2" type="ORF">VSH64_16720</name>
</gene>
<dbReference type="GO" id="GO:0004040">
    <property type="term" value="F:amidase activity"/>
    <property type="evidence" value="ECO:0007669"/>
    <property type="project" value="UniProtKB-EC"/>
</dbReference>
<dbReference type="Proteomes" id="UP001330812">
    <property type="component" value="Chromosome"/>
</dbReference>
<dbReference type="Gene3D" id="3.90.1300.10">
    <property type="entry name" value="Amidase signature (AS) domain"/>
    <property type="match status" value="1"/>
</dbReference>
<dbReference type="PANTHER" id="PTHR43372:SF4">
    <property type="entry name" value="FATTY-ACID AMIDE HYDROLASE 2"/>
    <property type="match status" value="1"/>
</dbReference>
<proteinExistence type="predicted"/>
<sequence>MDGNLLSANRLAAALRAGEVSAVELAESAIARIGKYDGAVNAICVPDFDRALDAAREADAARARGEDGPLLGVPITVKESYNVAGLATTWGMPPFAGFVPSQDALPVARLKDAGAVLLGKTNVPLALGDLQSYNDLYGTTANPWDLGRTPGGSSGGSAAALAAGFGALSLGSDIGGSLRTPAHFCGVYAHKPSLGLLPSRGHTPPPAPALPTDIDLAVIGPMARSAADLGVLLDLLAEPDPLTLGVAYDLRLPPARHDRPADFRVLVLDEHPDIPTSAGVRAGIGRVAEVLTAAGARVDRGSALVPDLAESARLYLRLLFAVFGTTFPAELYDRFGELLADLAPGDDSLAAARVRGTRLTHRDWFAADQVRERHRHAWRAVFAEYDVVVCPPSPTPAFPHDQSPHQDRRRLLVDGVEHPYGDQIVWAGVATLPGLPVTIVPTGLDDSGPHRTGLPVGAQLIGPMFEDRTPLRLAELLEPELGGFVAPDLERTAGTA</sequence>
<name>A0ABZ1IJU8_9PSEU</name>
<dbReference type="InterPro" id="IPR020556">
    <property type="entry name" value="Amidase_CS"/>
</dbReference>
<dbReference type="Pfam" id="PF01425">
    <property type="entry name" value="Amidase"/>
    <property type="match status" value="1"/>
</dbReference>
<dbReference type="PANTHER" id="PTHR43372">
    <property type="entry name" value="FATTY-ACID AMIDE HYDROLASE"/>
    <property type="match status" value="1"/>
</dbReference>
<dbReference type="SUPFAM" id="SSF75304">
    <property type="entry name" value="Amidase signature (AS) enzymes"/>
    <property type="match status" value="1"/>
</dbReference>
<dbReference type="InterPro" id="IPR052739">
    <property type="entry name" value="FAAH2"/>
</dbReference>
<dbReference type="NCBIfam" id="NF004816">
    <property type="entry name" value="PRK06170.1"/>
    <property type="match status" value="1"/>
</dbReference>
<accession>A0ABZ1IJU8</accession>
<keyword evidence="2" id="KW-0378">Hydrolase</keyword>
<dbReference type="EMBL" id="CP142149">
    <property type="protein sequence ID" value="WSE33730.1"/>
    <property type="molecule type" value="Genomic_DNA"/>
</dbReference>